<evidence type="ECO:0000313" key="4">
    <source>
        <dbReference type="WBParaSite" id="EVEC_0000034701-mRNA-1"/>
    </source>
</evidence>
<keyword evidence="1" id="KW-0560">Oxidoreductase</keyword>
<dbReference type="InterPro" id="IPR036291">
    <property type="entry name" value="NAD(P)-bd_dom_sf"/>
</dbReference>
<dbReference type="PANTHER" id="PTHR43313">
    <property type="entry name" value="SHORT-CHAIN DEHYDROGENASE/REDUCTASE FAMILY 9C"/>
    <property type="match status" value="1"/>
</dbReference>
<dbReference type="InterPro" id="IPR002347">
    <property type="entry name" value="SDR_fam"/>
</dbReference>
<dbReference type="GO" id="GO:0008202">
    <property type="term" value="P:steroid metabolic process"/>
    <property type="evidence" value="ECO:0007669"/>
    <property type="project" value="TreeGrafter"/>
</dbReference>
<dbReference type="GO" id="GO:0016491">
    <property type="term" value="F:oxidoreductase activity"/>
    <property type="evidence" value="ECO:0007669"/>
    <property type="project" value="UniProtKB-KW"/>
</dbReference>
<dbReference type="Gene3D" id="3.40.50.720">
    <property type="entry name" value="NAD(P)-binding Rossmann-like Domain"/>
    <property type="match status" value="1"/>
</dbReference>
<protein>
    <submittedName>
        <fullName evidence="4">D-beta-hydroxybutyrate dehydrogenase, mitochondrial</fullName>
    </submittedName>
</protein>
<dbReference type="EMBL" id="UXUI01000195">
    <property type="protein sequence ID" value="VDD85104.1"/>
    <property type="molecule type" value="Genomic_DNA"/>
</dbReference>
<name>A0A0N4UT32_ENTVE</name>
<accession>A0A0N4UT32</accession>
<sequence>MILFVFRYLIIEKWLINDISEKAVLITGAGSGFGKAFVEKCLDEGMTVFAGCHRQESADELTKEFKARKGQLEAFQMDVTSNDSVQKARDFVEETLKNLSKELYAVVNNAGVYEASITDDFLNLDDYRRMMEVNTYGMIRVTHAFKPMIKHSKGRIIVCTSVGVKIPAPCFISYTVSKFASDGYAKSLRHELYDFGVKVITVEPGVFRTKLNEISKFMNVLNNKWRLASKELRAEYGEYWYIRAKRYLIHLYESAPSNVTPVTDAYFHAVAAKFPLLPTVFLAPLGSSKLDIRKRLAPLRLCNTIQL</sequence>
<evidence type="ECO:0000256" key="1">
    <source>
        <dbReference type="ARBA" id="ARBA00023002"/>
    </source>
</evidence>
<gene>
    <name evidence="2" type="ORF">EVEC_LOCUS247</name>
</gene>
<dbReference type="Pfam" id="PF00106">
    <property type="entry name" value="adh_short"/>
    <property type="match status" value="1"/>
</dbReference>
<evidence type="ECO:0000313" key="2">
    <source>
        <dbReference type="EMBL" id="VDD85104.1"/>
    </source>
</evidence>
<proteinExistence type="predicted"/>
<reference evidence="4" key="1">
    <citation type="submission" date="2017-02" db="UniProtKB">
        <authorList>
            <consortium name="WormBaseParasite"/>
        </authorList>
    </citation>
    <scope>IDENTIFICATION</scope>
</reference>
<dbReference type="OrthoDB" id="294295at2759"/>
<dbReference type="AlphaFoldDB" id="A0A0N4UT32"/>
<reference evidence="2 3" key="2">
    <citation type="submission" date="2018-10" db="EMBL/GenBank/DDBJ databases">
        <authorList>
            <consortium name="Pathogen Informatics"/>
        </authorList>
    </citation>
    <scope>NUCLEOTIDE SEQUENCE [LARGE SCALE GENOMIC DNA]</scope>
</reference>
<keyword evidence="3" id="KW-1185">Reference proteome</keyword>
<dbReference type="WBParaSite" id="EVEC_0000034701-mRNA-1">
    <property type="protein sequence ID" value="EVEC_0000034701-mRNA-1"/>
    <property type="gene ID" value="EVEC_0000034701"/>
</dbReference>
<organism evidence="4">
    <name type="scientific">Enterobius vermicularis</name>
    <name type="common">Human pinworm</name>
    <dbReference type="NCBI Taxonomy" id="51028"/>
    <lineage>
        <taxon>Eukaryota</taxon>
        <taxon>Metazoa</taxon>
        <taxon>Ecdysozoa</taxon>
        <taxon>Nematoda</taxon>
        <taxon>Chromadorea</taxon>
        <taxon>Rhabditida</taxon>
        <taxon>Spirurina</taxon>
        <taxon>Oxyuridomorpha</taxon>
        <taxon>Oxyuroidea</taxon>
        <taxon>Oxyuridae</taxon>
        <taxon>Enterobius</taxon>
    </lineage>
</organism>
<dbReference type="Proteomes" id="UP000274131">
    <property type="component" value="Unassembled WGS sequence"/>
</dbReference>
<dbReference type="SUPFAM" id="SSF51735">
    <property type="entry name" value="NAD(P)-binding Rossmann-fold domains"/>
    <property type="match status" value="1"/>
</dbReference>
<dbReference type="PANTHER" id="PTHR43313:SF1">
    <property type="entry name" value="3BETA-HYDROXYSTEROID DEHYDROGENASE DHS-16"/>
    <property type="match status" value="1"/>
</dbReference>
<evidence type="ECO:0000313" key="3">
    <source>
        <dbReference type="Proteomes" id="UP000274131"/>
    </source>
</evidence>
<dbReference type="PROSITE" id="PS00061">
    <property type="entry name" value="ADH_SHORT"/>
    <property type="match status" value="1"/>
</dbReference>
<dbReference type="STRING" id="51028.A0A0N4UT32"/>
<dbReference type="PRINTS" id="PR00081">
    <property type="entry name" value="GDHRDH"/>
</dbReference>
<dbReference type="InterPro" id="IPR020904">
    <property type="entry name" value="Sc_DH/Rdtase_CS"/>
</dbReference>